<sequence>MDKDQLQEPNSICSSVLHEDAIVIKDSDKDATEDRDTSTSVLSKQLVESKSKQKPYPELPPAYVLPYLVLIENCLHLPFPIIRKQCLTGEILCRIDSLMLRRKKKKPPTLLETAKVPIFQETKYVTFEGLKDLQWKLFKGLLKRKPKTIGIWREADYRKKSVTSVNREAKEYILPLLPKDWIIDDSLKFPKEKIFLCFLETESHL</sequence>
<evidence type="ECO:0000313" key="2">
    <source>
        <dbReference type="Proteomes" id="UP001474421"/>
    </source>
</evidence>
<protein>
    <submittedName>
        <fullName evidence="1">Uncharacterized protein</fullName>
    </submittedName>
</protein>
<proteinExistence type="predicted"/>
<dbReference type="Proteomes" id="UP001474421">
    <property type="component" value="Unassembled WGS sequence"/>
</dbReference>
<gene>
    <name evidence="1" type="ORF">NXF25_007023</name>
</gene>
<dbReference type="AlphaFoldDB" id="A0AAW1C1M8"/>
<organism evidence="1 2">
    <name type="scientific">Crotalus adamanteus</name>
    <name type="common">Eastern diamondback rattlesnake</name>
    <dbReference type="NCBI Taxonomy" id="8729"/>
    <lineage>
        <taxon>Eukaryota</taxon>
        <taxon>Metazoa</taxon>
        <taxon>Chordata</taxon>
        <taxon>Craniata</taxon>
        <taxon>Vertebrata</taxon>
        <taxon>Euteleostomi</taxon>
        <taxon>Lepidosauria</taxon>
        <taxon>Squamata</taxon>
        <taxon>Bifurcata</taxon>
        <taxon>Unidentata</taxon>
        <taxon>Episquamata</taxon>
        <taxon>Toxicofera</taxon>
        <taxon>Serpentes</taxon>
        <taxon>Colubroidea</taxon>
        <taxon>Viperidae</taxon>
        <taxon>Crotalinae</taxon>
        <taxon>Crotalus</taxon>
    </lineage>
</organism>
<reference evidence="1 2" key="1">
    <citation type="journal article" date="2024" name="Proc. Natl. Acad. Sci. U.S.A.">
        <title>The genetic regulatory architecture and epigenomic basis for age-related changes in rattlesnake venom.</title>
        <authorList>
            <person name="Hogan M.P."/>
            <person name="Holding M.L."/>
            <person name="Nystrom G.S."/>
            <person name="Colston T.J."/>
            <person name="Bartlett D.A."/>
            <person name="Mason A.J."/>
            <person name="Ellsworth S.A."/>
            <person name="Rautsaw R.M."/>
            <person name="Lawrence K.C."/>
            <person name="Strickland J.L."/>
            <person name="He B."/>
            <person name="Fraser P."/>
            <person name="Margres M.J."/>
            <person name="Gilbert D.M."/>
            <person name="Gibbs H.L."/>
            <person name="Parkinson C.L."/>
            <person name="Rokyta D.R."/>
        </authorList>
    </citation>
    <scope>NUCLEOTIDE SEQUENCE [LARGE SCALE GENOMIC DNA]</scope>
    <source>
        <strain evidence="1">DRR0105</strain>
    </source>
</reference>
<keyword evidence="2" id="KW-1185">Reference proteome</keyword>
<comment type="caution">
    <text evidence="1">The sequence shown here is derived from an EMBL/GenBank/DDBJ whole genome shotgun (WGS) entry which is preliminary data.</text>
</comment>
<name>A0AAW1C1M8_CROAD</name>
<accession>A0AAW1C1M8</accession>
<evidence type="ECO:0000313" key="1">
    <source>
        <dbReference type="EMBL" id="KAK9408249.1"/>
    </source>
</evidence>
<dbReference type="EMBL" id="JAOTOJ010000002">
    <property type="protein sequence ID" value="KAK9408249.1"/>
    <property type="molecule type" value="Genomic_DNA"/>
</dbReference>